<sequence length="448" mass="49817">MNRLQQFPYKEVLVLGLAKSGASAAQLLIDSGIPVRVNDLKSEKENPEAENLRKQGIEVITGHHPLSVLEDVDLVVKNPGIPYENVIVREAERRGIPIVTEVELAGMLIEGPLVGVTGSNGKTTTTTLIYEMILAEGKKAKIAGNIGRAASEVARNMKPDEIMVMELSSFQLLGIKDFRPHVAVLLNIFEAHLDYHKTMEHYMKAKGNIFKNQTANDVLVYNADDQRVLRLIEDARSIKVPFSIETSCNGAWADEEHIYYKQQILMKRNELKLSGSHQLQNSLAAIAAVKSLDISDEAIIRVLRTFRGVKHRLQYVDTIHGRTFYNDSKATNILATSKALAAFQQPVILLAGGLDRGNEFDDLVPSLHRVKAMVLFGQSAPKIERAARKAGIDQIVYVDNVKQAAKQAYSMSEDGDVILLSPACASWDQYRTFEERGDMFIEAVHMLK</sequence>
<dbReference type="GO" id="GO:0071555">
    <property type="term" value="P:cell wall organization"/>
    <property type="evidence" value="ECO:0007669"/>
    <property type="project" value="UniProtKB-KW"/>
</dbReference>
<evidence type="ECO:0000256" key="11">
    <source>
        <dbReference type="ARBA" id="ARBA00022960"/>
    </source>
</evidence>
<protein>
    <recommendedName>
        <fullName evidence="6 17">UDP-N-acetylmuramoylalanine--D-glutamate ligase</fullName>
        <ecNumber evidence="5 17">6.3.2.9</ecNumber>
    </recommendedName>
    <alternativeName>
        <fullName evidence="15 17">D-glutamic acid-adding enzyme</fullName>
    </alternativeName>
    <alternativeName>
        <fullName evidence="14 17">UDP-N-acetylmuramoyl-L-alanyl-D-glutamate synthetase</fullName>
    </alternativeName>
</protein>
<evidence type="ECO:0000256" key="7">
    <source>
        <dbReference type="ARBA" id="ARBA00022490"/>
    </source>
</evidence>
<dbReference type="NCBIfam" id="TIGR01087">
    <property type="entry name" value="murD"/>
    <property type="match status" value="1"/>
</dbReference>
<comment type="similarity">
    <text evidence="4 17">Belongs to the MurCDEF family.</text>
</comment>
<dbReference type="UniPathway" id="UPA00219"/>
<dbReference type="InterPro" id="IPR036565">
    <property type="entry name" value="Mur-like_cat_sf"/>
</dbReference>
<dbReference type="GO" id="GO:0008764">
    <property type="term" value="F:UDP-N-acetylmuramoylalanine-D-glutamate ligase activity"/>
    <property type="evidence" value="ECO:0007669"/>
    <property type="project" value="UniProtKB-UniRule"/>
</dbReference>
<dbReference type="EC" id="6.3.2.9" evidence="5 17"/>
<dbReference type="HAMAP" id="MF_00639">
    <property type="entry name" value="MurD"/>
    <property type="match status" value="1"/>
</dbReference>
<keyword evidence="12 17" id="KW-0573">Peptidoglycan synthesis</keyword>
<comment type="function">
    <text evidence="1 17 18">Cell wall formation. Catalyzes the addition of glutamate to the nucleotide precursor UDP-N-acetylmuramoyl-L-alanine (UMA).</text>
</comment>
<dbReference type="Pfam" id="PF21799">
    <property type="entry name" value="MurD-like_N"/>
    <property type="match status" value="1"/>
</dbReference>
<feature type="binding site" evidence="17">
    <location>
        <begin position="118"/>
        <end position="124"/>
    </location>
    <ligand>
        <name>ATP</name>
        <dbReference type="ChEBI" id="CHEBI:30616"/>
    </ligand>
</feature>
<evidence type="ECO:0000256" key="13">
    <source>
        <dbReference type="ARBA" id="ARBA00023316"/>
    </source>
</evidence>
<dbReference type="InterPro" id="IPR004101">
    <property type="entry name" value="Mur_ligase_C"/>
</dbReference>
<dbReference type="AlphaFoldDB" id="A0A4R3ND83"/>
<dbReference type="InterPro" id="IPR036615">
    <property type="entry name" value="Mur_ligase_C_dom_sf"/>
</dbReference>
<keyword evidence="10 17" id="KW-0067">ATP-binding</keyword>
<evidence type="ECO:0000256" key="4">
    <source>
        <dbReference type="ARBA" id="ARBA00010416"/>
    </source>
</evidence>
<keyword evidence="11 17" id="KW-0133">Cell shape</keyword>
<evidence type="ECO:0000256" key="5">
    <source>
        <dbReference type="ARBA" id="ARBA00012212"/>
    </source>
</evidence>
<keyword evidence="13 17" id="KW-0961">Cell wall biogenesis/degradation</keyword>
<dbReference type="GO" id="GO:0051301">
    <property type="term" value="P:cell division"/>
    <property type="evidence" value="ECO:0007669"/>
    <property type="project" value="UniProtKB-KW"/>
</dbReference>
<gene>
    <name evidence="17" type="primary">murD</name>
    <name evidence="21" type="ORF">EDD68_101226</name>
</gene>
<organism evidence="21 22">
    <name type="scientific">Melghiribacillus thermohalophilus</name>
    <dbReference type="NCBI Taxonomy" id="1324956"/>
    <lineage>
        <taxon>Bacteria</taxon>
        <taxon>Bacillati</taxon>
        <taxon>Bacillota</taxon>
        <taxon>Bacilli</taxon>
        <taxon>Bacillales</taxon>
        <taxon>Bacillaceae</taxon>
        <taxon>Melghiribacillus</taxon>
    </lineage>
</organism>
<keyword evidence="9 17" id="KW-0547">Nucleotide-binding</keyword>
<evidence type="ECO:0000256" key="18">
    <source>
        <dbReference type="RuleBase" id="RU003664"/>
    </source>
</evidence>
<evidence type="ECO:0000259" key="19">
    <source>
        <dbReference type="Pfam" id="PF02875"/>
    </source>
</evidence>
<reference evidence="21 22" key="1">
    <citation type="submission" date="2019-03" db="EMBL/GenBank/DDBJ databases">
        <title>Genomic Encyclopedia of Type Strains, Phase IV (KMG-IV): sequencing the most valuable type-strain genomes for metagenomic binning, comparative biology and taxonomic classification.</title>
        <authorList>
            <person name="Goeker M."/>
        </authorList>
    </citation>
    <scope>NUCLEOTIDE SEQUENCE [LARGE SCALE GENOMIC DNA]</scope>
    <source>
        <strain evidence="21 22">DSM 25894</strain>
    </source>
</reference>
<dbReference type="Proteomes" id="UP000294650">
    <property type="component" value="Unassembled WGS sequence"/>
</dbReference>
<dbReference type="SUPFAM" id="SSF53623">
    <property type="entry name" value="MurD-like peptide ligases, catalytic domain"/>
    <property type="match status" value="1"/>
</dbReference>
<dbReference type="RefSeq" id="WP_165902013.1">
    <property type="nucleotide sequence ID" value="NZ_SMAN01000001.1"/>
</dbReference>
<dbReference type="GO" id="GO:0005737">
    <property type="term" value="C:cytoplasm"/>
    <property type="evidence" value="ECO:0007669"/>
    <property type="project" value="UniProtKB-SubCell"/>
</dbReference>
<dbReference type="EMBL" id="SMAN01000001">
    <property type="protein sequence ID" value="TCT26870.1"/>
    <property type="molecule type" value="Genomic_DNA"/>
</dbReference>
<evidence type="ECO:0000256" key="1">
    <source>
        <dbReference type="ARBA" id="ARBA00002734"/>
    </source>
</evidence>
<keyword evidence="17 18" id="KW-0131">Cell cycle</keyword>
<comment type="catalytic activity">
    <reaction evidence="16 17 18">
        <text>UDP-N-acetyl-alpha-D-muramoyl-L-alanine + D-glutamate + ATP = UDP-N-acetyl-alpha-D-muramoyl-L-alanyl-D-glutamate + ADP + phosphate + H(+)</text>
        <dbReference type="Rhea" id="RHEA:16429"/>
        <dbReference type="ChEBI" id="CHEBI:15378"/>
        <dbReference type="ChEBI" id="CHEBI:29986"/>
        <dbReference type="ChEBI" id="CHEBI:30616"/>
        <dbReference type="ChEBI" id="CHEBI:43474"/>
        <dbReference type="ChEBI" id="CHEBI:83898"/>
        <dbReference type="ChEBI" id="CHEBI:83900"/>
        <dbReference type="ChEBI" id="CHEBI:456216"/>
        <dbReference type="EC" id="6.3.2.9"/>
    </reaction>
</comment>
<accession>A0A4R3ND83</accession>
<evidence type="ECO:0000256" key="6">
    <source>
        <dbReference type="ARBA" id="ARBA00015655"/>
    </source>
</evidence>
<evidence type="ECO:0000259" key="20">
    <source>
        <dbReference type="Pfam" id="PF08245"/>
    </source>
</evidence>
<dbReference type="SUPFAM" id="SSF51984">
    <property type="entry name" value="MurCD N-terminal domain"/>
    <property type="match status" value="1"/>
</dbReference>
<evidence type="ECO:0000256" key="9">
    <source>
        <dbReference type="ARBA" id="ARBA00022741"/>
    </source>
</evidence>
<dbReference type="SUPFAM" id="SSF53244">
    <property type="entry name" value="MurD-like peptide ligases, peptide-binding domain"/>
    <property type="match status" value="1"/>
</dbReference>
<keyword evidence="7 17" id="KW-0963">Cytoplasm</keyword>
<evidence type="ECO:0000256" key="2">
    <source>
        <dbReference type="ARBA" id="ARBA00004496"/>
    </source>
</evidence>
<comment type="pathway">
    <text evidence="3 17 18">Cell wall biogenesis; peptidoglycan biosynthesis.</text>
</comment>
<dbReference type="Pfam" id="PF08245">
    <property type="entry name" value="Mur_ligase_M"/>
    <property type="match status" value="1"/>
</dbReference>
<dbReference type="InterPro" id="IPR013221">
    <property type="entry name" value="Mur_ligase_cen"/>
</dbReference>
<dbReference type="Gene3D" id="3.40.50.720">
    <property type="entry name" value="NAD(P)-binding Rossmann-like Domain"/>
    <property type="match status" value="1"/>
</dbReference>
<dbReference type="Pfam" id="PF02875">
    <property type="entry name" value="Mur_ligase_C"/>
    <property type="match status" value="1"/>
</dbReference>
<dbReference type="PANTHER" id="PTHR43692:SF1">
    <property type="entry name" value="UDP-N-ACETYLMURAMOYLALANINE--D-GLUTAMATE LIGASE"/>
    <property type="match status" value="1"/>
</dbReference>
<evidence type="ECO:0000256" key="15">
    <source>
        <dbReference type="ARBA" id="ARBA00032324"/>
    </source>
</evidence>
<evidence type="ECO:0000313" key="21">
    <source>
        <dbReference type="EMBL" id="TCT26870.1"/>
    </source>
</evidence>
<dbReference type="Gene3D" id="3.90.190.20">
    <property type="entry name" value="Mur ligase, C-terminal domain"/>
    <property type="match status" value="1"/>
</dbReference>
<dbReference type="GO" id="GO:0008360">
    <property type="term" value="P:regulation of cell shape"/>
    <property type="evidence" value="ECO:0007669"/>
    <property type="project" value="UniProtKB-KW"/>
</dbReference>
<dbReference type="PANTHER" id="PTHR43692">
    <property type="entry name" value="UDP-N-ACETYLMURAMOYLALANINE--D-GLUTAMATE LIGASE"/>
    <property type="match status" value="1"/>
</dbReference>
<evidence type="ECO:0000256" key="16">
    <source>
        <dbReference type="ARBA" id="ARBA00047632"/>
    </source>
</evidence>
<comment type="caution">
    <text evidence="21">The sequence shown here is derived from an EMBL/GenBank/DDBJ whole genome shotgun (WGS) entry which is preliminary data.</text>
</comment>
<evidence type="ECO:0000256" key="8">
    <source>
        <dbReference type="ARBA" id="ARBA00022598"/>
    </source>
</evidence>
<keyword evidence="22" id="KW-1185">Reference proteome</keyword>
<name>A0A4R3ND83_9BACI</name>
<dbReference type="GO" id="GO:0009252">
    <property type="term" value="P:peptidoglycan biosynthetic process"/>
    <property type="evidence" value="ECO:0007669"/>
    <property type="project" value="UniProtKB-UniRule"/>
</dbReference>
<evidence type="ECO:0000256" key="14">
    <source>
        <dbReference type="ARBA" id="ARBA00030398"/>
    </source>
</evidence>
<dbReference type="Gene3D" id="3.40.1190.10">
    <property type="entry name" value="Mur-like, catalytic domain"/>
    <property type="match status" value="1"/>
</dbReference>
<proteinExistence type="inferred from homology"/>
<dbReference type="GO" id="GO:0005524">
    <property type="term" value="F:ATP binding"/>
    <property type="evidence" value="ECO:0007669"/>
    <property type="project" value="UniProtKB-UniRule"/>
</dbReference>
<feature type="domain" description="Mur ligase central" evidence="20">
    <location>
        <begin position="116"/>
        <end position="289"/>
    </location>
</feature>
<evidence type="ECO:0000256" key="12">
    <source>
        <dbReference type="ARBA" id="ARBA00022984"/>
    </source>
</evidence>
<keyword evidence="8 17" id="KW-0436">Ligase</keyword>
<keyword evidence="17 18" id="KW-0132">Cell division</keyword>
<evidence type="ECO:0000256" key="3">
    <source>
        <dbReference type="ARBA" id="ARBA00004752"/>
    </source>
</evidence>
<comment type="subcellular location">
    <subcellularLocation>
        <location evidence="2 17 18">Cytoplasm</location>
    </subcellularLocation>
</comment>
<evidence type="ECO:0000313" key="22">
    <source>
        <dbReference type="Proteomes" id="UP000294650"/>
    </source>
</evidence>
<dbReference type="InterPro" id="IPR005762">
    <property type="entry name" value="MurD"/>
</dbReference>
<evidence type="ECO:0000256" key="10">
    <source>
        <dbReference type="ARBA" id="ARBA00022840"/>
    </source>
</evidence>
<feature type="domain" description="Mur ligase C-terminal" evidence="19">
    <location>
        <begin position="311"/>
        <end position="424"/>
    </location>
</feature>
<evidence type="ECO:0000256" key="17">
    <source>
        <dbReference type="HAMAP-Rule" id="MF_00639"/>
    </source>
</evidence>